<protein>
    <recommendedName>
        <fullName evidence="3">ATM interactor</fullName>
    </recommendedName>
</protein>
<dbReference type="GO" id="GO:0005634">
    <property type="term" value="C:nucleus"/>
    <property type="evidence" value="ECO:0007669"/>
    <property type="project" value="TreeGrafter"/>
</dbReference>
<evidence type="ECO:0000313" key="2">
    <source>
        <dbReference type="Proteomes" id="UP000242450"/>
    </source>
</evidence>
<reference evidence="1 2" key="1">
    <citation type="journal article" date="2018" name="Mol. Genet. Genomics">
        <title>The red deer Cervus elaphus genome CerEla1.0: sequencing, annotating, genes, and chromosomes.</title>
        <authorList>
            <person name="Bana N.A."/>
            <person name="Nyiri A."/>
            <person name="Nagy J."/>
            <person name="Frank K."/>
            <person name="Nagy T."/>
            <person name="Steger V."/>
            <person name="Schiller M."/>
            <person name="Lakatos P."/>
            <person name="Sugar L."/>
            <person name="Horn P."/>
            <person name="Barta E."/>
            <person name="Orosz L."/>
        </authorList>
    </citation>
    <scope>NUCLEOTIDE SEQUENCE [LARGE SCALE GENOMIC DNA]</scope>
    <source>
        <strain evidence="1">Hungarian</strain>
    </source>
</reference>
<dbReference type="Proteomes" id="UP000242450">
    <property type="component" value="Chromosome X"/>
</dbReference>
<gene>
    <name evidence="1" type="ORF">Celaphus_00009699</name>
</gene>
<dbReference type="GO" id="GO:0000976">
    <property type="term" value="F:transcription cis-regulatory region binding"/>
    <property type="evidence" value="ECO:0007669"/>
    <property type="project" value="InterPro"/>
</dbReference>
<dbReference type="AlphaFoldDB" id="A0A212C013"/>
<sequence>MDQAVMCGDIFESVHSSYGVSTDNIISSGLVAETVTHDLLPQNHPKTLTQDIEKSTPIINFSAPNSMLLSQNMTDNQTQTMDLLSDLENILSSNLPGQTLDNRSLLSDTNTGPDIQLPSGPIKNPAIDFDIKEFFSASNIQTETEESELSTMTTEPVVESLDIETQTDFFLADPSAQAYSCRGDSSFLGLEMFDMQTQTYLNFFLDSSPRLPLGKTQTDGISTAKNLPALESKVQLNSAETKTMNSGFETLGSLFFTSNETQTAMDDFLLGNLSWNTKESQFSSVELSSSVQNYTQSPTSESGVHMGDGFTVPFWI</sequence>
<dbReference type="EMBL" id="MKHE01000034">
    <property type="protein sequence ID" value="OWJ99348.1"/>
    <property type="molecule type" value="Genomic_DNA"/>
</dbReference>
<proteinExistence type="predicted"/>
<dbReference type="PANTHER" id="PTHR46664">
    <property type="entry name" value="ATM INTERACTOR"/>
    <property type="match status" value="1"/>
</dbReference>
<dbReference type="GO" id="GO:0045944">
    <property type="term" value="P:positive regulation of transcription by RNA polymerase II"/>
    <property type="evidence" value="ECO:0007669"/>
    <property type="project" value="InterPro"/>
</dbReference>
<name>A0A212C013_CEREH</name>
<evidence type="ECO:0008006" key="3">
    <source>
        <dbReference type="Google" id="ProtNLM"/>
    </source>
</evidence>
<dbReference type="GO" id="GO:0000981">
    <property type="term" value="F:DNA-binding transcription factor activity, RNA polymerase II-specific"/>
    <property type="evidence" value="ECO:0007669"/>
    <property type="project" value="TreeGrafter"/>
</dbReference>
<accession>A0A212C013</accession>
<dbReference type="OrthoDB" id="6354171at2759"/>
<keyword evidence="2" id="KW-1185">Reference proteome</keyword>
<evidence type="ECO:0000313" key="1">
    <source>
        <dbReference type="EMBL" id="OWJ99348.1"/>
    </source>
</evidence>
<organism evidence="1 2">
    <name type="scientific">Cervus elaphus hippelaphus</name>
    <name type="common">European red deer</name>
    <dbReference type="NCBI Taxonomy" id="46360"/>
    <lineage>
        <taxon>Eukaryota</taxon>
        <taxon>Metazoa</taxon>
        <taxon>Chordata</taxon>
        <taxon>Craniata</taxon>
        <taxon>Vertebrata</taxon>
        <taxon>Euteleostomi</taxon>
        <taxon>Mammalia</taxon>
        <taxon>Eutheria</taxon>
        <taxon>Laurasiatheria</taxon>
        <taxon>Artiodactyla</taxon>
        <taxon>Ruminantia</taxon>
        <taxon>Pecora</taxon>
        <taxon>Cervidae</taxon>
        <taxon>Cervinae</taxon>
        <taxon>Cervus</taxon>
    </lineage>
</organism>
<dbReference type="InterPro" id="IPR055303">
    <property type="entry name" value="ATMIN"/>
</dbReference>
<comment type="caution">
    <text evidence="1">The sequence shown here is derived from an EMBL/GenBank/DDBJ whole genome shotgun (WGS) entry which is preliminary data.</text>
</comment>
<dbReference type="PANTHER" id="PTHR46664:SF1">
    <property type="entry name" value="ATM INTERACTOR"/>
    <property type="match status" value="1"/>
</dbReference>